<dbReference type="PANTHER" id="PTHR37544:SF3">
    <property type="entry name" value="SPRAY"/>
    <property type="match status" value="1"/>
</dbReference>
<feature type="transmembrane region" description="Helical" evidence="2">
    <location>
        <begin position="831"/>
        <end position="855"/>
    </location>
</feature>
<evidence type="ECO:0000313" key="6">
    <source>
        <dbReference type="Proteomes" id="UP000447873"/>
    </source>
</evidence>
<feature type="region of interest" description="Disordered" evidence="1">
    <location>
        <begin position="1307"/>
        <end position="1350"/>
    </location>
</feature>
<dbReference type="Proteomes" id="UP000433883">
    <property type="component" value="Unassembled WGS sequence"/>
</dbReference>
<feature type="transmembrane region" description="Helical" evidence="2">
    <location>
        <begin position="1212"/>
        <end position="1233"/>
    </location>
</feature>
<organism evidence="3 6">
    <name type="scientific">Venturia inaequalis</name>
    <name type="common">Apple scab fungus</name>
    <dbReference type="NCBI Taxonomy" id="5025"/>
    <lineage>
        <taxon>Eukaryota</taxon>
        <taxon>Fungi</taxon>
        <taxon>Dikarya</taxon>
        <taxon>Ascomycota</taxon>
        <taxon>Pezizomycotina</taxon>
        <taxon>Dothideomycetes</taxon>
        <taxon>Pleosporomycetidae</taxon>
        <taxon>Venturiales</taxon>
        <taxon>Venturiaceae</taxon>
        <taxon>Venturia</taxon>
    </lineage>
</organism>
<feature type="transmembrane region" description="Helical" evidence="2">
    <location>
        <begin position="152"/>
        <end position="170"/>
    </location>
</feature>
<evidence type="ECO:0000256" key="2">
    <source>
        <dbReference type="SAM" id="Phobius"/>
    </source>
</evidence>
<evidence type="ECO:0000313" key="7">
    <source>
        <dbReference type="Proteomes" id="UP000490939"/>
    </source>
</evidence>
<dbReference type="Proteomes" id="UP000490939">
    <property type="component" value="Unassembled WGS sequence"/>
</dbReference>
<comment type="caution">
    <text evidence="3">The sequence shown here is derived from an EMBL/GenBank/DDBJ whole genome shotgun (WGS) entry which is preliminary data.</text>
</comment>
<dbReference type="Pfam" id="PF11915">
    <property type="entry name" value="DUF3433"/>
    <property type="match status" value="2"/>
</dbReference>
<evidence type="ECO:0000313" key="4">
    <source>
        <dbReference type="EMBL" id="KAE9981194.1"/>
    </source>
</evidence>
<feature type="transmembrane region" description="Helical" evidence="2">
    <location>
        <begin position="215"/>
        <end position="233"/>
    </location>
</feature>
<evidence type="ECO:0000313" key="3">
    <source>
        <dbReference type="EMBL" id="KAE9980732.1"/>
    </source>
</evidence>
<proteinExistence type="predicted"/>
<feature type="compositionally biased region" description="Basic residues" evidence="1">
    <location>
        <begin position="1326"/>
        <end position="1336"/>
    </location>
</feature>
<feature type="transmembrane region" description="Helical" evidence="2">
    <location>
        <begin position="107"/>
        <end position="127"/>
    </location>
</feature>
<keyword evidence="2" id="KW-0812">Transmembrane</keyword>
<accession>A0A8H3V0E9</accession>
<dbReference type="Proteomes" id="UP000447873">
    <property type="component" value="Unassembled WGS sequence"/>
</dbReference>
<feature type="transmembrane region" description="Helical" evidence="2">
    <location>
        <begin position="578"/>
        <end position="606"/>
    </location>
</feature>
<feature type="compositionally biased region" description="Basic and acidic residues" evidence="1">
    <location>
        <begin position="1314"/>
        <end position="1325"/>
    </location>
</feature>
<gene>
    <name evidence="4" type="ORF">BLS_007704</name>
    <name evidence="5" type="ORF">EG327_008968</name>
    <name evidence="3" type="ORF">EG328_012077</name>
</gene>
<dbReference type="PANTHER" id="PTHR37544">
    <property type="entry name" value="SPRAY-RELATED"/>
    <property type="match status" value="1"/>
</dbReference>
<dbReference type="InterPro" id="IPR021840">
    <property type="entry name" value="DUF3433"/>
</dbReference>
<sequence>MACYADTPPGYDYVVPPRVFAPLPNSGPRPFLGDDRSLLAHGTSEWVSSRINLGQPALPTYQENNLGREPVKQQSWWKNFGQVFDLRPRKWQVREPNWKPVSLRAPFLLAVIVISITLVAVLQVLLLQSRRNRGIIFAADVNSLPLKTTFPYLYLPTIIAVAYGFLWNWIDLDVRRIEPFLQLAKDDGATGRESLLLHYPVDFLASVPIKAMKTGHWPVFIASIATVFVFWGITPTQSGIFATDTLNKSIDMVSMQSTSYISLSQQAETLSAKSAQSVASIMWLNETLPPFMTAEYVLAPFAPADVSGNYPKSGNWTASTSKYSVDVNCEVPISWTQFTFPMINSTWGCHFQAPLPQITANNDSTKVFSTLYAGYYNEDGLADYYLSGYCPPTEPNSFLVQWSKLLAPAAFEKAANFTAKEQLEHFNVTTLFCRSTYHVQQVEATVGLPNHEVLDHRPTGAKQALPTEVFNTSTFEASMNMGHERFRVRTDFPTTNWPSQTAFLANSRLDLRQLSTMAPYAIGASQLPLEDYLDPKKLADSYQSAYRLLFARQLVDVLSQEGDPNTKSRGRWSYRTQAVILVPAFTYIVETLLSVSILFAIVIMYYSTTRVSRLQTDPATLAAVMSLAADDPALLGKFKPMDQANEKELELCVRNRRFRLHASKNPGSAYCLQLLDLRGDDPLEAFNDELQATKRQETMRHLRESDETKAGLIAGLQPTEFKARMGLAFFVSQIALFAVIAGIFATIQQRNGLPIPSSHQFVRQLLENYLPTAIGTFIEPFWVVLNRHLCFLQPFDELRRGHKTGEESLNLEYSSLPPQLTIFKAWSNGNILLGIVCTMALLANGLSIALSGLFFEDIVAFETPAAFQLRYNPHFNPLDGAAPPFVTAYKQSLQSVYIATSNRTAHTPLSPWTDNHLFYFPFSLNESRIQNSTGDYRARTPAIGAQLHCQPLSSDSVLEVLGTRKGSTGSYNVAASTDLTVALTQDNGAKVHCYPGGNNVEITLGQPTGRSAFEFAFALQGVANSSVSEASFCREHIAVGWVRSSLSTGNLSQTIISSHEETVITCRPTLISGTADILVSSEGHLQKLYSENTSPISVQNMLSTTPADLIAQANQILLQNVDGIMWHNDSLPSDFLNYLIELDTNSSAHLDPAKSPPSMQSMIPPLSALYSELFGTLIASNMNLLLQPIGADMAALDGHIVRPTTRVFMSKVMFILAETILLAYIIVTVVLYLRRPWKILSRMPTSLASVMAFVAASNAIKDFRGTAGMSKSEMKEHLGKSRDRYGFGTFVGTDSKTHVGVEKHPFLAPLMRDGGPDKHELDDSKRSRRDKWRSKLSKWNSGKIREGGWI</sequence>
<evidence type="ECO:0000313" key="5">
    <source>
        <dbReference type="EMBL" id="KAE9992452.1"/>
    </source>
</evidence>
<keyword evidence="2" id="KW-0472">Membrane</keyword>
<feature type="transmembrane region" description="Helical" evidence="2">
    <location>
        <begin position="727"/>
        <end position="747"/>
    </location>
</feature>
<evidence type="ECO:0000256" key="1">
    <source>
        <dbReference type="SAM" id="MobiDB-lite"/>
    </source>
</evidence>
<dbReference type="EMBL" id="WNWQ01000062">
    <property type="protein sequence ID" value="KAE9981194.1"/>
    <property type="molecule type" value="Genomic_DNA"/>
</dbReference>
<dbReference type="EMBL" id="WNWS01000099">
    <property type="protein sequence ID" value="KAE9980732.1"/>
    <property type="molecule type" value="Genomic_DNA"/>
</dbReference>
<keyword evidence="7" id="KW-1185">Reference proteome</keyword>
<keyword evidence="2" id="KW-1133">Transmembrane helix</keyword>
<protein>
    <submittedName>
        <fullName evidence="3">Uncharacterized protein</fullName>
    </submittedName>
</protein>
<reference evidence="3 6" key="1">
    <citation type="submission" date="2018-12" db="EMBL/GenBank/DDBJ databases">
        <title>Venturia inaequalis Genome Resource.</title>
        <authorList>
            <person name="Lichtner F.J."/>
        </authorList>
    </citation>
    <scope>NUCLEOTIDE SEQUENCE [LARGE SCALE GENOMIC DNA]</scope>
    <source>
        <strain evidence="3 6">120213</strain>
        <strain evidence="4">Bline_iso_100314</strain>
        <strain evidence="5 7">DMI_063113</strain>
    </source>
</reference>
<name>A0A8H3V0E9_VENIN</name>
<dbReference type="EMBL" id="WNWR01000058">
    <property type="protein sequence ID" value="KAE9992452.1"/>
    <property type="molecule type" value="Genomic_DNA"/>
</dbReference>